<dbReference type="AlphaFoldDB" id="S2DQV6"/>
<name>S2DQV6_INDAL</name>
<keyword evidence="2" id="KW-1185">Reference proteome</keyword>
<proteinExistence type="predicted"/>
<protein>
    <submittedName>
        <fullName evidence="1">Uncharacterized protein</fullName>
    </submittedName>
</protein>
<organism evidence="1 2">
    <name type="scientific">Indibacter alkaliphilus (strain CCUG 57479 / KCTC 22604 / LW1)</name>
    <dbReference type="NCBI Taxonomy" id="1189612"/>
    <lineage>
        <taxon>Bacteria</taxon>
        <taxon>Pseudomonadati</taxon>
        <taxon>Bacteroidota</taxon>
        <taxon>Cytophagia</taxon>
        <taxon>Cytophagales</taxon>
        <taxon>Cyclobacteriaceae</taxon>
    </lineage>
</organism>
<evidence type="ECO:0000313" key="1">
    <source>
        <dbReference type="EMBL" id="EOZ99630.1"/>
    </source>
</evidence>
<accession>S2DQV6</accession>
<dbReference type="EMBL" id="ALWO02000011">
    <property type="protein sequence ID" value="EOZ99630.1"/>
    <property type="molecule type" value="Genomic_DNA"/>
</dbReference>
<sequence>MCRIKMLFSANVYHHSFQLSGKNKEKDEELTVLAEMRIKT</sequence>
<dbReference type="STRING" id="1189612.A33Q_0311"/>
<evidence type="ECO:0000313" key="2">
    <source>
        <dbReference type="Proteomes" id="UP000006073"/>
    </source>
</evidence>
<comment type="caution">
    <text evidence="1">The sequence shown here is derived from an EMBL/GenBank/DDBJ whole genome shotgun (WGS) entry which is preliminary data.</text>
</comment>
<dbReference type="Proteomes" id="UP000006073">
    <property type="component" value="Unassembled WGS sequence"/>
</dbReference>
<gene>
    <name evidence="1" type="ORF">A33Q_0311</name>
</gene>
<reference evidence="1 2" key="1">
    <citation type="journal article" date="2013" name="Genome Announc.">
        <title>Draft Genome Sequence of Indibacter alkaliphilus Strain LW1T, Isolated from Lonar Lake, a Haloalkaline Lake in the Buldana District of Maharashtra, India.</title>
        <authorList>
            <person name="Singh A."/>
            <person name="Kumar Jangir P."/>
            <person name="Sharma R."/>
            <person name="Singh A."/>
            <person name="Kumar Pinnaka A."/>
            <person name="Shivaji S."/>
        </authorList>
    </citation>
    <scope>NUCLEOTIDE SEQUENCE [LARGE SCALE GENOMIC DNA]</scope>
    <source>
        <strain evidence="2">CCUG 57479 / KCTC 22604 / LW1</strain>
    </source>
</reference>